<keyword evidence="9 10" id="KW-0472">Membrane</keyword>
<evidence type="ECO:0000256" key="10">
    <source>
        <dbReference type="SAM" id="Phobius"/>
    </source>
</evidence>
<evidence type="ECO:0000256" key="5">
    <source>
        <dbReference type="ARBA" id="ARBA00022475"/>
    </source>
</evidence>
<dbReference type="GO" id="GO:0005198">
    <property type="term" value="F:structural molecule activity"/>
    <property type="evidence" value="ECO:0007669"/>
    <property type="project" value="InterPro"/>
</dbReference>
<dbReference type="Pfam" id="PF00822">
    <property type="entry name" value="PMP22_Claudin"/>
    <property type="match status" value="1"/>
</dbReference>
<keyword evidence="4" id="KW-0796">Tight junction</keyword>
<name>A0AAW1FPB0_ZOAVI</name>
<evidence type="ECO:0000256" key="3">
    <source>
        <dbReference type="ARBA" id="ARBA00008295"/>
    </source>
</evidence>
<feature type="transmembrane region" description="Helical" evidence="10">
    <location>
        <begin position="82"/>
        <end position="106"/>
    </location>
</feature>
<evidence type="ECO:0000256" key="7">
    <source>
        <dbReference type="ARBA" id="ARBA00022949"/>
    </source>
</evidence>
<dbReference type="GO" id="GO:0005886">
    <property type="term" value="C:plasma membrane"/>
    <property type="evidence" value="ECO:0007669"/>
    <property type="project" value="UniProtKB-SubCell"/>
</dbReference>
<accession>A0AAW1FPB0</accession>
<comment type="subcellular location">
    <subcellularLocation>
        <location evidence="1">Cell junction</location>
        <location evidence="1">Tight junction</location>
    </subcellularLocation>
    <subcellularLocation>
        <location evidence="2">Cell membrane</location>
        <topology evidence="2">Multi-pass membrane protein</topology>
    </subcellularLocation>
</comment>
<evidence type="ECO:0000256" key="2">
    <source>
        <dbReference type="ARBA" id="ARBA00004651"/>
    </source>
</evidence>
<evidence type="ECO:0000313" key="12">
    <source>
        <dbReference type="Proteomes" id="UP001488805"/>
    </source>
</evidence>
<feature type="transmembrane region" description="Helical" evidence="10">
    <location>
        <begin position="12"/>
        <end position="30"/>
    </location>
</feature>
<keyword evidence="12" id="KW-1185">Reference proteome</keyword>
<keyword evidence="6 10" id="KW-0812">Transmembrane</keyword>
<dbReference type="AlphaFoldDB" id="A0AAW1FPB0"/>
<evidence type="ECO:0008006" key="13">
    <source>
        <dbReference type="Google" id="ProtNLM"/>
    </source>
</evidence>
<evidence type="ECO:0000256" key="4">
    <source>
        <dbReference type="ARBA" id="ARBA00022427"/>
    </source>
</evidence>
<dbReference type="PANTHER" id="PTHR12002">
    <property type="entry name" value="CLAUDIN"/>
    <property type="match status" value="1"/>
</dbReference>
<sequence>MGGQGRQIGGLALVLMGVFGVCLVCGLPMWREASFVGANIGTPQSVWDGLWLHCLLQATGQMQCESHTTSITLTSDIQAGRALTLISILAGLLGYILTLLGGGAADCSGAPSDPLKPSTTSSSRKKVCLLGGALCVLAGILCLVAVSWSAAATVSIYNEGHVTAALKREVGSSIYIGWASSVLLLLGGALICLVCGERERTPPPFYSYPQVHEHTSLVKAQSGLFNQPQETQLGSEQGTFGRKIPQTDQKDQIRGTVYSWE</sequence>
<evidence type="ECO:0000256" key="6">
    <source>
        <dbReference type="ARBA" id="ARBA00022692"/>
    </source>
</evidence>
<feature type="transmembrane region" description="Helical" evidence="10">
    <location>
        <begin position="174"/>
        <end position="196"/>
    </location>
</feature>
<evidence type="ECO:0000313" key="11">
    <source>
        <dbReference type="EMBL" id="KAK9536509.1"/>
    </source>
</evidence>
<dbReference type="PRINTS" id="PR01077">
    <property type="entry name" value="CLAUDIN"/>
</dbReference>
<dbReference type="Gene3D" id="1.20.140.150">
    <property type="match status" value="1"/>
</dbReference>
<dbReference type="InterPro" id="IPR004031">
    <property type="entry name" value="PMP22/EMP/MP20/Claudin"/>
</dbReference>
<dbReference type="Proteomes" id="UP001488805">
    <property type="component" value="Unassembled WGS sequence"/>
</dbReference>
<comment type="similarity">
    <text evidence="3">Belongs to the claudin family.</text>
</comment>
<dbReference type="EMBL" id="JBCEZU010000045">
    <property type="protein sequence ID" value="KAK9536509.1"/>
    <property type="molecule type" value="Genomic_DNA"/>
</dbReference>
<dbReference type="InterPro" id="IPR006187">
    <property type="entry name" value="Claudin"/>
</dbReference>
<dbReference type="InterPro" id="IPR017974">
    <property type="entry name" value="Claudin_CS"/>
</dbReference>
<reference evidence="11 12" key="1">
    <citation type="journal article" date="2024" name="Genome Biol. Evol.">
        <title>Chromosome-level genome assembly of the viviparous eelpout Zoarces viviparus.</title>
        <authorList>
            <person name="Fuhrmann N."/>
            <person name="Brasseur M.V."/>
            <person name="Bakowski C.E."/>
            <person name="Podsiadlowski L."/>
            <person name="Prost S."/>
            <person name="Krehenwinkel H."/>
            <person name="Mayer C."/>
        </authorList>
    </citation>
    <scope>NUCLEOTIDE SEQUENCE [LARGE SCALE GENOMIC DNA]</scope>
    <source>
        <strain evidence="11">NO-MEL_2022_Ind0_liver</strain>
    </source>
</reference>
<evidence type="ECO:0000256" key="8">
    <source>
        <dbReference type="ARBA" id="ARBA00022989"/>
    </source>
</evidence>
<gene>
    <name evidence="11" type="ORF">VZT92_006284</name>
</gene>
<protein>
    <recommendedName>
        <fullName evidence="13">Claudin</fullName>
    </recommendedName>
</protein>
<keyword evidence="8 10" id="KW-1133">Transmembrane helix</keyword>
<comment type="caution">
    <text evidence="11">The sequence shown here is derived from an EMBL/GenBank/DDBJ whole genome shotgun (WGS) entry which is preliminary data.</text>
</comment>
<evidence type="ECO:0000256" key="9">
    <source>
        <dbReference type="ARBA" id="ARBA00023136"/>
    </source>
</evidence>
<evidence type="ECO:0000256" key="1">
    <source>
        <dbReference type="ARBA" id="ARBA00004435"/>
    </source>
</evidence>
<dbReference type="GO" id="GO:0005923">
    <property type="term" value="C:bicellular tight junction"/>
    <property type="evidence" value="ECO:0007669"/>
    <property type="project" value="UniProtKB-SubCell"/>
</dbReference>
<organism evidence="11 12">
    <name type="scientific">Zoarces viviparus</name>
    <name type="common">Viviparous eelpout</name>
    <name type="synonym">Blennius viviparus</name>
    <dbReference type="NCBI Taxonomy" id="48416"/>
    <lineage>
        <taxon>Eukaryota</taxon>
        <taxon>Metazoa</taxon>
        <taxon>Chordata</taxon>
        <taxon>Craniata</taxon>
        <taxon>Vertebrata</taxon>
        <taxon>Euteleostomi</taxon>
        <taxon>Actinopterygii</taxon>
        <taxon>Neopterygii</taxon>
        <taxon>Teleostei</taxon>
        <taxon>Neoteleostei</taxon>
        <taxon>Acanthomorphata</taxon>
        <taxon>Eupercaria</taxon>
        <taxon>Perciformes</taxon>
        <taxon>Cottioidei</taxon>
        <taxon>Zoarcales</taxon>
        <taxon>Zoarcidae</taxon>
        <taxon>Zoarcinae</taxon>
        <taxon>Zoarces</taxon>
    </lineage>
</organism>
<keyword evidence="5" id="KW-1003">Cell membrane</keyword>
<dbReference type="PROSITE" id="PS01346">
    <property type="entry name" value="CLAUDIN"/>
    <property type="match status" value="1"/>
</dbReference>
<feature type="transmembrane region" description="Helical" evidence="10">
    <location>
        <begin position="127"/>
        <end position="154"/>
    </location>
</feature>
<proteinExistence type="inferred from homology"/>
<keyword evidence="7" id="KW-0965">Cell junction</keyword>